<sequence>MDRRRRTTTAKMVAGCTPVYPRCPLEAPHLRCWSRFTAAVCGLQLPLKKETKTCSSFGFRSEKTWCLVGNPRDRSSVA</sequence>
<name>A0ABU7BGT2_9TELE</name>
<evidence type="ECO:0000313" key="1">
    <source>
        <dbReference type="EMBL" id="MED6249275.1"/>
    </source>
</evidence>
<gene>
    <name evidence="1" type="ORF">ATANTOWER_011768</name>
</gene>
<dbReference type="EMBL" id="JAHUTI010051708">
    <property type="protein sequence ID" value="MED6249275.1"/>
    <property type="molecule type" value="Genomic_DNA"/>
</dbReference>
<comment type="caution">
    <text evidence="1">The sequence shown here is derived from an EMBL/GenBank/DDBJ whole genome shotgun (WGS) entry which is preliminary data.</text>
</comment>
<reference evidence="1 2" key="1">
    <citation type="submission" date="2021-07" db="EMBL/GenBank/DDBJ databases">
        <authorList>
            <person name="Palmer J.M."/>
        </authorList>
    </citation>
    <scope>NUCLEOTIDE SEQUENCE [LARGE SCALE GENOMIC DNA]</scope>
    <source>
        <strain evidence="1 2">AT_MEX2019</strain>
        <tissue evidence="1">Muscle</tissue>
    </source>
</reference>
<evidence type="ECO:0000313" key="2">
    <source>
        <dbReference type="Proteomes" id="UP001345963"/>
    </source>
</evidence>
<accession>A0ABU7BGT2</accession>
<keyword evidence="2" id="KW-1185">Reference proteome</keyword>
<organism evidence="1 2">
    <name type="scientific">Ataeniobius toweri</name>
    <dbReference type="NCBI Taxonomy" id="208326"/>
    <lineage>
        <taxon>Eukaryota</taxon>
        <taxon>Metazoa</taxon>
        <taxon>Chordata</taxon>
        <taxon>Craniata</taxon>
        <taxon>Vertebrata</taxon>
        <taxon>Euteleostomi</taxon>
        <taxon>Actinopterygii</taxon>
        <taxon>Neopterygii</taxon>
        <taxon>Teleostei</taxon>
        <taxon>Neoteleostei</taxon>
        <taxon>Acanthomorphata</taxon>
        <taxon>Ovalentaria</taxon>
        <taxon>Atherinomorphae</taxon>
        <taxon>Cyprinodontiformes</taxon>
        <taxon>Goodeidae</taxon>
        <taxon>Ataeniobius</taxon>
    </lineage>
</organism>
<dbReference type="Proteomes" id="UP001345963">
    <property type="component" value="Unassembled WGS sequence"/>
</dbReference>
<protein>
    <submittedName>
        <fullName evidence="1">Uncharacterized protein</fullName>
    </submittedName>
</protein>
<proteinExistence type="predicted"/>